<dbReference type="InterPro" id="IPR000192">
    <property type="entry name" value="Aminotrans_V_dom"/>
</dbReference>
<dbReference type="SUPFAM" id="SSF53383">
    <property type="entry name" value="PLP-dependent transferases"/>
    <property type="match status" value="1"/>
</dbReference>
<dbReference type="Pfam" id="PF00266">
    <property type="entry name" value="Aminotran_5"/>
    <property type="match status" value="1"/>
</dbReference>
<dbReference type="AlphaFoldDB" id="A0A0G4ITE1"/>
<dbReference type="OrthoDB" id="24581at2759"/>
<geneLocation type="mitochondrion" evidence="11"/>
<dbReference type="GO" id="GO:0005777">
    <property type="term" value="C:peroxisome"/>
    <property type="evidence" value="ECO:0007669"/>
    <property type="project" value="TreeGrafter"/>
</dbReference>
<dbReference type="InterPro" id="IPR015422">
    <property type="entry name" value="PyrdxlP-dep_Trfase_small"/>
</dbReference>
<evidence type="ECO:0000256" key="1">
    <source>
        <dbReference type="ARBA" id="ARBA00001933"/>
    </source>
</evidence>
<evidence type="ECO:0000259" key="9">
    <source>
        <dbReference type="Pfam" id="PF00266"/>
    </source>
</evidence>
<evidence type="ECO:0000256" key="8">
    <source>
        <dbReference type="PIRSR" id="PIRSR000524-50"/>
    </source>
</evidence>
<evidence type="ECO:0000313" key="13">
    <source>
        <dbReference type="Proteomes" id="UP000290189"/>
    </source>
</evidence>
<dbReference type="EMBL" id="OVEO01000002">
    <property type="protein sequence ID" value="SPQ94456.1"/>
    <property type="molecule type" value="Genomic_DNA"/>
</dbReference>
<evidence type="ECO:0000313" key="11">
    <source>
        <dbReference type="EMBL" id="SPQ94456.1"/>
    </source>
</evidence>
<dbReference type="EMBL" id="CDSF01000084">
    <property type="protein sequence ID" value="CEO98371.1"/>
    <property type="molecule type" value="Genomic_DNA"/>
</dbReference>
<dbReference type="GO" id="GO:0008453">
    <property type="term" value="F:alanine-glyoxylate transaminase activity"/>
    <property type="evidence" value="ECO:0007669"/>
    <property type="project" value="UniProtKB-EC"/>
</dbReference>
<reference evidence="11 13" key="2">
    <citation type="submission" date="2018-03" db="EMBL/GenBank/DDBJ databases">
        <authorList>
            <person name="Fogelqvist J."/>
        </authorList>
    </citation>
    <scope>NUCLEOTIDE SEQUENCE [LARGE SCALE GENOMIC DNA]</scope>
</reference>
<dbReference type="Gene3D" id="3.90.1150.10">
    <property type="entry name" value="Aspartate Aminotransferase, domain 1"/>
    <property type="match status" value="1"/>
</dbReference>
<reference evidence="10 12" key="1">
    <citation type="submission" date="2015-02" db="EMBL/GenBank/DDBJ databases">
        <authorList>
            <person name="Chooi Y.-H."/>
        </authorList>
    </citation>
    <scope>NUCLEOTIDE SEQUENCE [LARGE SCALE GENOMIC DNA]</scope>
    <source>
        <strain evidence="10">E3</strain>
    </source>
</reference>
<dbReference type="Proteomes" id="UP000039324">
    <property type="component" value="Unassembled WGS sequence"/>
</dbReference>
<dbReference type="EC" id="2.6.1.44" evidence="3"/>
<feature type="binding site" evidence="7">
    <location>
        <position position="365"/>
    </location>
    <ligand>
        <name>substrate</name>
    </ligand>
</feature>
<accession>A0A0G4ITE1</accession>
<evidence type="ECO:0000256" key="7">
    <source>
        <dbReference type="PIRSR" id="PIRSR000524-1"/>
    </source>
</evidence>
<evidence type="ECO:0000256" key="3">
    <source>
        <dbReference type="ARBA" id="ARBA00013049"/>
    </source>
</evidence>
<evidence type="ECO:0000256" key="6">
    <source>
        <dbReference type="ARBA" id="ARBA00022898"/>
    </source>
</evidence>
<organism evidence="10 12">
    <name type="scientific">Plasmodiophora brassicae</name>
    <name type="common">Clubroot disease agent</name>
    <dbReference type="NCBI Taxonomy" id="37360"/>
    <lineage>
        <taxon>Eukaryota</taxon>
        <taxon>Sar</taxon>
        <taxon>Rhizaria</taxon>
        <taxon>Endomyxa</taxon>
        <taxon>Phytomyxea</taxon>
        <taxon>Plasmodiophorida</taxon>
        <taxon>Plasmodiophoridae</taxon>
        <taxon>Plasmodiophora</taxon>
    </lineage>
</organism>
<dbReference type="PANTHER" id="PTHR21152">
    <property type="entry name" value="AMINOTRANSFERASE CLASS V"/>
    <property type="match status" value="1"/>
</dbReference>
<dbReference type="OMA" id="IHCETST"/>
<gene>
    <name evidence="10" type="ORF">PBRA_006485</name>
    <name evidence="11" type="ORF">PLBR_LOCUS1671</name>
</gene>
<dbReference type="InterPro" id="IPR015424">
    <property type="entry name" value="PyrdxlP-dep_Trfase"/>
</dbReference>
<dbReference type="PIRSF" id="PIRSF000524">
    <property type="entry name" value="SPT"/>
    <property type="match status" value="1"/>
</dbReference>
<sequence>MGGDGGGAGGRPYKVPLVPGPTASRDVKALHDAYPSPDLSPAFSDLYAMTQRQLRRLLHARDDITPVVQIGEGLMSLWGALKSVVHFKPISVTSGGTVSAAFRRRTRVLCVANGLYGEGFADMARSLGDHLVDVHVVLFPATSAIDVSAVSSAAREFRPDVITAVHCDTPTGLLNPADVMRALGALAAEHNALFIVDFVSSAGGAVVDITDWNVDLGCLGSQKVLGLPPTLAVATVSPRAWERIHDVGYAGYDGLLQWEGVGQDGKVAPYTHWWQGVAALHDVLVNLNLNDMVKRHNAARQYVLQRGAAMGLGLFVDDPSLSSPTCTAFRVPAGVSWATMNHKLVHEHGVGLGGSYGEFEGNVFRIGHMGYLQTDLKALQAGMDAVERVLNEL</sequence>
<dbReference type="STRING" id="37360.A0A0G4ITE1"/>
<evidence type="ECO:0000256" key="5">
    <source>
        <dbReference type="ARBA" id="ARBA00022679"/>
    </source>
</evidence>
<keyword evidence="6 8" id="KW-0663">Pyridoxal phosphate</keyword>
<comment type="similarity">
    <text evidence="2">Belongs to the class-V pyridoxal-phosphate-dependent aminotransferase family.</text>
</comment>
<keyword evidence="5" id="KW-0808">Transferase</keyword>
<dbReference type="InterPro" id="IPR024169">
    <property type="entry name" value="SP_NH2Trfase/AEP_transaminase"/>
</dbReference>
<dbReference type="Proteomes" id="UP000290189">
    <property type="component" value="Unassembled WGS sequence"/>
</dbReference>
<protein>
    <recommendedName>
        <fullName evidence="3">alanine--glyoxylate transaminase</fullName>
        <ecNumber evidence="3">2.6.1.44</ecNumber>
    </recommendedName>
</protein>
<dbReference type="GO" id="GO:0004760">
    <property type="term" value="F:L-serine-pyruvate transaminase activity"/>
    <property type="evidence" value="ECO:0007669"/>
    <property type="project" value="TreeGrafter"/>
</dbReference>
<keyword evidence="12" id="KW-1185">Reference proteome</keyword>
<dbReference type="PANTHER" id="PTHR21152:SF24">
    <property type="entry name" value="ALANINE--GLYOXYLATE AMINOTRANSFERASE 1"/>
    <property type="match status" value="1"/>
</dbReference>
<evidence type="ECO:0000256" key="4">
    <source>
        <dbReference type="ARBA" id="ARBA00022576"/>
    </source>
</evidence>
<comment type="cofactor">
    <cofactor evidence="1 8">
        <name>pyridoxal 5'-phosphate</name>
        <dbReference type="ChEBI" id="CHEBI:597326"/>
    </cofactor>
</comment>
<dbReference type="GO" id="GO:0019265">
    <property type="term" value="P:glycine biosynthetic process, by transamination of glyoxylate"/>
    <property type="evidence" value="ECO:0007669"/>
    <property type="project" value="TreeGrafter"/>
</dbReference>
<evidence type="ECO:0000313" key="12">
    <source>
        <dbReference type="Proteomes" id="UP000039324"/>
    </source>
</evidence>
<feature type="modified residue" description="N6-(pyridoxal phosphate)lysine" evidence="8">
    <location>
        <position position="223"/>
    </location>
</feature>
<dbReference type="Gene3D" id="3.40.640.10">
    <property type="entry name" value="Type I PLP-dependent aspartate aminotransferase-like (Major domain)"/>
    <property type="match status" value="1"/>
</dbReference>
<evidence type="ECO:0000256" key="2">
    <source>
        <dbReference type="ARBA" id="ARBA00009236"/>
    </source>
</evidence>
<feature type="domain" description="Aminotransferase class V" evidence="9">
    <location>
        <begin position="132"/>
        <end position="350"/>
    </location>
</feature>
<proteinExistence type="inferred from homology"/>
<dbReference type="InterPro" id="IPR015421">
    <property type="entry name" value="PyrdxlP-dep_Trfase_major"/>
</dbReference>
<name>A0A0G4ITE1_PLABS</name>
<evidence type="ECO:0000313" key="10">
    <source>
        <dbReference type="EMBL" id="CEO98371.1"/>
    </source>
</evidence>
<keyword evidence="11" id="KW-0496">Mitochondrion</keyword>
<keyword evidence="4" id="KW-0032">Aminotransferase</keyword>